<evidence type="ECO:0000313" key="3">
    <source>
        <dbReference type="Proteomes" id="UP000276133"/>
    </source>
</evidence>
<keyword evidence="1" id="KW-0812">Transmembrane</keyword>
<dbReference type="AlphaFoldDB" id="A0A3M7QKN9"/>
<dbReference type="EMBL" id="REGN01005835">
    <property type="protein sequence ID" value="RNA11849.1"/>
    <property type="molecule type" value="Genomic_DNA"/>
</dbReference>
<name>A0A3M7QKN9_BRAPC</name>
<evidence type="ECO:0000256" key="1">
    <source>
        <dbReference type="SAM" id="Phobius"/>
    </source>
</evidence>
<feature type="transmembrane region" description="Helical" evidence="1">
    <location>
        <begin position="37"/>
        <end position="59"/>
    </location>
</feature>
<organism evidence="2 3">
    <name type="scientific">Brachionus plicatilis</name>
    <name type="common">Marine rotifer</name>
    <name type="synonym">Brachionus muelleri</name>
    <dbReference type="NCBI Taxonomy" id="10195"/>
    <lineage>
        <taxon>Eukaryota</taxon>
        <taxon>Metazoa</taxon>
        <taxon>Spiralia</taxon>
        <taxon>Gnathifera</taxon>
        <taxon>Rotifera</taxon>
        <taxon>Eurotatoria</taxon>
        <taxon>Monogononta</taxon>
        <taxon>Pseudotrocha</taxon>
        <taxon>Ploima</taxon>
        <taxon>Brachionidae</taxon>
        <taxon>Brachionus</taxon>
    </lineage>
</organism>
<keyword evidence="3" id="KW-1185">Reference proteome</keyword>
<sequence length="72" mass="8439">MCIKNVSFFSLSSKSTLTLAFIKGLEWAKLHINGKKIFGLIIFLIIDFLHTITIKSNYFDEEFIKRQKKKKN</sequence>
<comment type="caution">
    <text evidence="2">The sequence shown here is derived from an EMBL/GenBank/DDBJ whole genome shotgun (WGS) entry which is preliminary data.</text>
</comment>
<evidence type="ECO:0000313" key="2">
    <source>
        <dbReference type="EMBL" id="RNA11849.1"/>
    </source>
</evidence>
<keyword evidence="1" id="KW-0472">Membrane</keyword>
<proteinExistence type="predicted"/>
<protein>
    <submittedName>
        <fullName evidence="2">Uncharacterized protein</fullName>
    </submittedName>
</protein>
<accession>A0A3M7QKN9</accession>
<reference evidence="2 3" key="1">
    <citation type="journal article" date="2018" name="Sci. Rep.">
        <title>Genomic signatures of local adaptation to the degree of environmental predictability in rotifers.</title>
        <authorList>
            <person name="Franch-Gras L."/>
            <person name="Hahn C."/>
            <person name="Garcia-Roger E.M."/>
            <person name="Carmona M.J."/>
            <person name="Serra M."/>
            <person name="Gomez A."/>
        </authorList>
    </citation>
    <scope>NUCLEOTIDE SEQUENCE [LARGE SCALE GENOMIC DNA]</scope>
    <source>
        <strain evidence="2">HYR1</strain>
    </source>
</reference>
<keyword evidence="1" id="KW-1133">Transmembrane helix</keyword>
<dbReference type="Proteomes" id="UP000276133">
    <property type="component" value="Unassembled WGS sequence"/>
</dbReference>
<gene>
    <name evidence="2" type="ORF">BpHYR1_048362</name>
</gene>